<gene>
    <name evidence="9" type="primary">hsrA_2</name>
    <name evidence="9" type="ORF">NCTC12971_02979</name>
</gene>
<name>A0A4U9HIU4_SERRU</name>
<evidence type="ECO:0000256" key="2">
    <source>
        <dbReference type="ARBA" id="ARBA00022448"/>
    </source>
</evidence>
<evidence type="ECO:0000256" key="6">
    <source>
        <dbReference type="ARBA" id="ARBA00023136"/>
    </source>
</evidence>
<evidence type="ECO:0000256" key="1">
    <source>
        <dbReference type="ARBA" id="ARBA00004651"/>
    </source>
</evidence>
<feature type="transmembrane region" description="Helical" evidence="8">
    <location>
        <begin position="109"/>
        <end position="137"/>
    </location>
</feature>
<evidence type="ECO:0000313" key="9">
    <source>
        <dbReference type="EMBL" id="VTP63116.1"/>
    </source>
</evidence>
<keyword evidence="5 8" id="KW-1133">Transmembrane helix</keyword>
<evidence type="ECO:0000256" key="8">
    <source>
        <dbReference type="SAM" id="Phobius"/>
    </source>
</evidence>
<dbReference type="PANTHER" id="PTHR42718">
    <property type="entry name" value="MAJOR FACILITATOR SUPERFAMILY MULTIDRUG TRANSPORTER MFSC"/>
    <property type="match status" value="1"/>
</dbReference>
<dbReference type="InterPro" id="IPR036259">
    <property type="entry name" value="MFS_trans_sf"/>
</dbReference>
<evidence type="ECO:0000256" key="3">
    <source>
        <dbReference type="ARBA" id="ARBA00022475"/>
    </source>
</evidence>
<evidence type="ECO:0000256" key="7">
    <source>
        <dbReference type="SAM" id="MobiDB-lite"/>
    </source>
</evidence>
<organism evidence="9 10">
    <name type="scientific">Serratia rubidaea</name>
    <name type="common">Serratia marinorubra</name>
    <dbReference type="NCBI Taxonomy" id="61652"/>
    <lineage>
        <taxon>Bacteria</taxon>
        <taxon>Pseudomonadati</taxon>
        <taxon>Pseudomonadota</taxon>
        <taxon>Gammaproteobacteria</taxon>
        <taxon>Enterobacterales</taxon>
        <taxon>Yersiniaceae</taxon>
        <taxon>Serratia</taxon>
    </lineage>
</organism>
<keyword evidence="2" id="KW-0813">Transport</keyword>
<evidence type="ECO:0000256" key="4">
    <source>
        <dbReference type="ARBA" id="ARBA00022692"/>
    </source>
</evidence>
<dbReference type="Gene3D" id="1.20.1250.20">
    <property type="entry name" value="MFS general substrate transporter like domains"/>
    <property type="match status" value="1"/>
</dbReference>
<dbReference type="GO" id="GO:0005886">
    <property type="term" value="C:plasma membrane"/>
    <property type="evidence" value="ECO:0007669"/>
    <property type="project" value="UniProtKB-SubCell"/>
</dbReference>
<reference evidence="9 10" key="1">
    <citation type="submission" date="2019-05" db="EMBL/GenBank/DDBJ databases">
        <authorList>
            <consortium name="Pathogen Informatics"/>
        </authorList>
    </citation>
    <scope>NUCLEOTIDE SEQUENCE [LARGE SCALE GENOMIC DNA]</scope>
    <source>
        <strain evidence="9 10">NCTC12971</strain>
    </source>
</reference>
<dbReference type="AlphaFoldDB" id="A0A4U9HIU4"/>
<evidence type="ECO:0000313" key="10">
    <source>
        <dbReference type="Proteomes" id="UP000307968"/>
    </source>
</evidence>
<keyword evidence="4 8" id="KW-0812">Transmembrane</keyword>
<protein>
    <submittedName>
        <fullName evidence="9">High-copy suppressor of rspA</fullName>
    </submittedName>
</protein>
<feature type="region of interest" description="Disordered" evidence="7">
    <location>
        <begin position="176"/>
        <end position="197"/>
    </location>
</feature>
<dbReference type="PANTHER" id="PTHR42718:SF46">
    <property type="entry name" value="BLR6921 PROTEIN"/>
    <property type="match status" value="1"/>
</dbReference>
<evidence type="ECO:0000256" key="5">
    <source>
        <dbReference type="ARBA" id="ARBA00022989"/>
    </source>
</evidence>
<feature type="transmembrane region" description="Helical" evidence="8">
    <location>
        <begin position="75"/>
        <end position="97"/>
    </location>
</feature>
<dbReference type="Proteomes" id="UP000307968">
    <property type="component" value="Chromosome"/>
</dbReference>
<dbReference type="Pfam" id="PF07690">
    <property type="entry name" value="MFS_1"/>
    <property type="match status" value="1"/>
</dbReference>
<keyword evidence="3" id="KW-1003">Cell membrane</keyword>
<accession>A0A4U9HIU4</accession>
<dbReference type="InterPro" id="IPR011701">
    <property type="entry name" value="MFS"/>
</dbReference>
<dbReference type="SUPFAM" id="SSF103473">
    <property type="entry name" value="MFS general substrate transporter"/>
    <property type="match status" value="1"/>
</dbReference>
<dbReference type="EMBL" id="LR590463">
    <property type="protein sequence ID" value="VTP63116.1"/>
    <property type="molecule type" value="Genomic_DNA"/>
</dbReference>
<sequence>MPLLCIAASLAVGALAVRHAKRHAAPLINLWAMRVKSYAVTIWGGTLFRLAIGAVPFLLPLLFQIGFGLSAFEAGLLVLAVFAGNLAMKPFTSAILYRFNFRTTLMVNGLLNAAAIFGCALLTPTTPVWLIIALLFVSGLTRSMQFTALNTLAFSEVPQSKMNDAQYAVQRGAADGRRAGHRGGSAGSAAGGDLVPAGGRRDPAGQLPAGVCGESAALRCCRWSTASA</sequence>
<proteinExistence type="predicted"/>
<keyword evidence="6 8" id="KW-0472">Membrane</keyword>
<comment type="subcellular location">
    <subcellularLocation>
        <location evidence="1">Cell membrane</location>
        <topology evidence="1">Multi-pass membrane protein</topology>
    </subcellularLocation>
</comment>
<dbReference type="GO" id="GO:0022857">
    <property type="term" value="F:transmembrane transporter activity"/>
    <property type="evidence" value="ECO:0007669"/>
    <property type="project" value="InterPro"/>
</dbReference>
<feature type="transmembrane region" description="Helical" evidence="8">
    <location>
        <begin position="40"/>
        <end position="63"/>
    </location>
</feature>